<accession>A0ACA9R3N8</accession>
<organism evidence="1 2">
    <name type="scientific">Racocetra persica</name>
    <dbReference type="NCBI Taxonomy" id="160502"/>
    <lineage>
        <taxon>Eukaryota</taxon>
        <taxon>Fungi</taxon>
        <taxon>Fungi incertae sedis</taxon>
        <taxon>Mucoromycota</taxon>
        <taxon>Glomeromycotina</taxon>
        <taxon>Glomeromycetes</taxon>
        <taxon>Diversisporales</taxon>
        <taxon>Gigasporaceae</taxon>
        <taxon>Racocetra</taxon>
    </lineage>
</organism>
<gene>
    <name evidence="1" type="ORF">RPERSI_LOCUS16849</name>
</gene>
<feature type="non-terminal residue" evidence="1">
    <location>
        <position position="213"/>
    </location>
</feature>
<keyword evidence="2" id="KW-1185">Reference proteome</keyword>
<dbReference type="Proteomes" id="UP000789920">
    <property type="component" value="Unassembled WGS sequence"/>
</dbReference>
<evidence type="ECO:0000313" key="2">
    <source>
        <dbReference type="Proteomes" id="UP000789920"/>
    </source>
</evidence>
<reference evidence="1" key="1">
    <citation type="submission" date="2021-06" db="EMBL/GenBank/DDBJ databases">
        <authorList>
            <person name="Kallberg Y."/>
            <person name="Tangrot J."/>
            <person name="Rosling A."/>
        </authorList>
    </citation>
    <scope>NUCLEOTIDE SEQUENCE</scope>
    <source>
        <strain evidence="1">MA461A</strain>
    </source>
</reference>
<evidence type="ECO:0000313" key="1">
    <source>
        <dbReference type="EMBL" id="CAG8774882.1"/>
    </source>
</evidence>
<comment type="caution">
    <text evidence="1">The sequence shown here is derived from an EMBL/GenBank/DDBJ whole genome shotgun (WGS) entry which is preliminary data.</text>
</comment>
<sequence length="213" mass="24311">MGFSPRAQYATNVRILVKCIECNCLRVLYSQHRLNPEEKNLLKNFLETIDYTCGTTFYGISDFTKASPPSFRNNNNCSINNNEVELQDADNDINGDGDYDGDGMKDDERFTDDGDYDSDGMEDGERFNNDGDYDADGMEDGERFIDERSVDESFTELQNTENSLSLEILFKQIFVNVKLTCMISMEVPYFSSRLYPDVCFQYGDTEIFSPTPA</sequence>
<name>A0ACA9R3N8_9GLOM</name>
<proteinExistence type="predicted"/>
<dbReference type="EMBL" id="CAJVQC010042252">
    <property type="protein sequence ID" value="CAG8774882.1"/>
    <property type="molecule type" value="Genomic_DNA"/>
</dbReference>
<protein>
    <submittedName>
        <fullName evidence="1">32171_t:CDS:1</fullName>
    </submittedName>
</protein>